<evidence type="ECO:0000256" key="2">
    <source>
        <dbReference type="ARBA" id="ARBA00023125"/>
    </source>
</evidence>
<dbReference type="InterPro" id="IPR011006">
    <property type="entry name" value="CheY-like_superfamily"/>
</dbReference>
<keyword evidence="2 6" id="KW-0238">DNA-binding</keyword>
<dbReference type="Pfam" id="PF00072">
    <property type="entry name" value="Response_reg"/>
    <property type="match status" value="1"/>
</dbReference>
<comment type="caution">
    <text evidence="6">The sequence shown here is derived from an EMBL/GenBank/DDBJ whole genome shotgun (WGS) entry which is preliminary data.</text>
</comment>
<protein>
    <submittedName>
        <fullName evidence="6">DNA-binding response regulator</fullName>
    </submittedName>
</protein>
<feature type="modified residue" description="4-aspartylphosphate" evidence="3">
    <location>
        <position position="75"/>
    </location>
</feature>
<dbReference type="RefSeq" id="WP_201369460.1">
    <property type="nucleotide sequence ID" value="NZ_BNJG01000001.1"/>
</dbReference>
<keyword evidence="1 3" id="KW-0597">Phosphoprotein</keyword>
<reference evidence="6 7" key="1">
    <citation type="journal article" date="2021" name="Int. J. Syst. Evol. Microbiol.">
        <title>Reticulibacter mediterranei gen. nov., sp. nov., within the new family Reticulibacteraceae fam. nov., and Ktedonospora formicarum gen. nov., sp. nov., Ktedonobacter robiniae sp. nov., Dictyobacter formicarum sp. nov. and Dictyobacter arantiisoli sp. nov., belonging to the class Ktedonobacteria.</title>
        <authorList>
            <person name="Yabe S."/>
            <person name="Zheng Y."/>
            <person name="Wang C.M."/>
            <person name="Sakai Y."/>
            <person name="Abe K."/>
            <person name="Yokota A."/>
            <person name="Donadio S."/>
            <person name="Cavaletti L."/>
            <person name="Monciardini P."/>
        </authorList>
    </citation>
    <scope>NUCLEOTIDE SEQUENCE [LARGE SCALE GENOMIC DNA]</scope>
    <source>
        <strain evidence="6 7">SOSP1-30</strain>
    </source>
</reference>
<dbReference type="InterPro" id="IPR001789">
    <property type="entry name" value="Sig_transdc_resp-reg_receiver"/>
</dbReference>
<dbReference type="InterPro" id="IPR039420">
    <property type="entry name" value="WalR-like"/>
</dbReference>
<accession>A0ABQ3UJH0</accession>
<dbReference type="PRINTS" id="PR00038">
    <property type="entry name" value="HTHLUXR"/>
</dbReference>
<dbReference type="InterPro" id="IPR000792">
    <property type="entry name" value="Tscrpt_reg_LuxR_C"/>
</dbReference>
<feature type="domain" description="Response regulatory" evidence="5">
    <location>
        <begin position="24"/>
        <end position="140"/>
    </location>
</feature>
<sequence length="237" mass="26525">MVLQIEEKPGGKRRSSEEKGTYIRILVADDQRLFRECIAGMLAQEQFFSVVGQAGDGIEALELAETYKPDVLLMDVQMPRMDGIEALRRIKEAWPQIRVILLSAYTVDERVLEGLSAGASGYLLKDSSAEGVVAAIRAVYAGEQVITSRVSRRMMQLYEQGLVEKEPIGEGLTSREIEVLLRIARGMVPKEIAQAIAVTEKTVRNHISNIYRKLNIYDRSQIVIYAIKKGLIDVQDV</sequence>
<organism evidence="6 7">
    <name type="scientific">Ktedonobacter robiniae</name>
    <dbReference type="NCBI Taxonomy" id="2778365"/>
    <lineage>
        <taxon>Bacteria</taxon>
        <taxon>Bacillati</taxon>
        <taxon>Chloroflexota</taxon>
        <taxon>Ktedonobacteria</taxon>
        <taxon>Ktedonobacterales</taxon>
        <taxon>Ktedonobacteraceae</taxon>
        <taxon>Ktedonobacter</taxon>
    </lineage>
</organism>
<dbReference type="SMART" id="SM00448">
    <property type="entry name" value="REC"/>
    <property type="match status" value="1"/>
</dbReference>
<dbReference type="InterPro" id="IPR016032">
    <property type="entry name" value="Sig_transdc_resp-reg_C-effctor"/>
</dbReference>
<dbReference type="Pfam" id="PF00196">
    <property type="entry name" value="GerE"/>
    <property type="match status" value="1"/>
</dbReference>
<evidence type="ECO:0000259" key="5">
    <source>
        <dbReference type="PROSITE" id="PS50110"/>
    </source>
</evidence>
<dbReference type="SUPFAM" id="SSF52172">
    <property type="entry name" value="CheY-like"/>
    <property type="match status" value="1"/>
</dbReference>
<dbReference type="GO" id="GO:0003677">
    <property type="term" value="F:DNA binding"/>
    <property type="evidence" value="ECO:0007669"/>
    <property type="project" value="UniProtKB-KW"/>
</dbReference>
<evidence type="ECO:0000256" key="3">
    <source>
        <dbReference type="PROSITE-ProRule" id="PRU00169"/>
    </source>
</evidence>
<name>A0ABQ3UJH0_9CHLR</name>
<dbReference type="PROSITE" id="PS50043">
    <property type="entry name" value="HTH_LUXR_2"/>
    <property type="match status" value="1"/>
</dbReference>
<dbReference type="Gene3D" id="3.40.50.2300">
    <property type="match status" value="1"/>
</dbReference>
<evidence type="ECO:0000313" key="6">
    <source>
        <dbReference type="EMBL" id="GHO52570.1"/>
    </source>
</evidence>
<dbReference type="CDD" id="cd17535">
    <property type="entry name" value="REC_NarL-like"/>
    <property type="match status" value="1"/>
</dbReference>
<dbReference type="PANTHER" id="PTHR43214">
    <property type="entry name" value="TWO-COMPONENT RESPONSE REGULATOR"/>
    <property type="match status" value="1"/>
</dbReference>
<feature type="domain" description="HTH luxR-type" evidence="4">
    <location>
        <begin position="164"/>
        <end position="230"/>
    </location>
</feature>
<proteinExistence type="predicted"/>
<evidence type="ECO:0000313" key="7">
    <source>
        <dbReference type="Proteomes" id="UP000654345"/>
    </source>
</evidence>
<gene>
    <name evidence="6" type="ORF">KSB_10450</name>
</gene>
<evidence type="ECO:0000259" key="4">
    <source>
        <dbReference type="PROSITE" id="PS50043"/>
    </source>
</evidence>
<dbReference type="CDD" id="cd06170">
    <property type="entry name" value="LuxR_C_like"/>
    <property type="match status" value="1"/>
</dbReference>
<dbReference type="PROSITE" id="PS50110">
    <property type="entry name" value="RESPONSE_REGULATORY"/>
    <property type="match status" value="1"/>
</dbReference>
<evidence type="ECO:0000256" key="1">
    <source>
        <dbReference type="ARBA" id="ARBA00022553"/>
    </source>
</evidence>
<keyword evidence="7" id="KW-1185">Reference proteome</keyword>
<dbReference type="SUPFAM" id="SSF46894">
    <property type="entry name" value="C-terminal effector domain of the bipartite response regulators"/>
    <property type="match status" value="1"/>
</dbReference>
<dbReference type="SMART" id="SM00421">
    <property type="entry name" value="HTH_LUXR"/>
    <property type="match status" value="1"/>
</dbReference>
<dbReference type="EMBL" id="BNJG01000001">
    <property type="protein sequence ID" value="GHO52570.1"/>
    <property type="molecule type" value="Genomic_DNA"/>
</dbReference>
<dbReference type="InterPro" id="IPR058245">
    <property type="entry name" value="NreC/VraR/RcsB-like_REC"/>
</dbReference>
<dbReference type="Proteomes" id="UP000654345">
    <property type="component" value="Unassembled WGS sequence"/>
</dbReference>